<dbReference type="EMBL" id="FNVR01000036">
    <property type="protein sequence ID" value="SEG43172.1"/>
    <property type="molecule type" value="Genomic_DNA"/>
</dbReference>
<proteinExistence type="predicted"/>
<dbReference type="Proteomes" id="UP000236736">
    <property type="component" value="Unassembled WGS sequence"/>
</dbReference>
<dbReference type="OrthoDB" id="9868498at2"/>
<organism evidence="1 2">
    <name type="scientific">Algoriphagus boritolerans DSM 17298 = JCM 18970</name>
    <dbReference type="NCBI Taxonomy" id="1120964"/>
    <lineage>
        <taxon>Bacteria</taxon>
        <taxon>Pseudomonadati</taxon>
        <taxon>Bacteroidota</taxon>
        <taxon>Cytophagia</taxon>
        <taxon>Cytophagales</taxon>
        <taxon>Cyclobacteriaceae</taxon>
        <taxon>Algoriphagus</taxon>
    </lineage>
</organism>
<reference evidence="2" key="1">
    <citation type="submission" date="2016-10" db="EMBL/GenBank/DDBJ databases">
        <authorList>
            <person name="Varghese N."/>
            <person name="Submissions S."/>
        </authorList>
    </citation>
    <scope>NUCLEOTIDE SEQUENCE [LARGE SCALE GENOMIC DNA]</scope>
    <source>
        <strain evidence="2">DSM 17298</strain>
    </source>
</reference>
<evidence type="ECO:0000313" key="2">
    <source>
        <dbReference type="Proteomes" id="UP000236736"/>
    </source>
</evidence>
<name>A0A1H6A488_9BACT</name>
<evidence type="ECO:0000313" key="1">
    <source>
        <dbReference type="EMBL" id="SEG43172.1"/>
    </source>
</evidence>
<dbReference type="RefSeq" id="WP_103926461.1">
    <property type="nucleotide sequence ID" value="NZ_BBFN01000049.1"/>
</dbReference>
<dbReference type="AlphaFoldDB" id="A0A1H6A488"/>
<keyword evidence="2" id="KW-1185">Reference proteome</keyword>
<gene>
    <name evidence="1" type="ORF">SAMN03080598_03901</name>
</gene>
<sequence length="113" mass="13238">MDTFYHLKIYSDLTEKSLIVSDEFKTKNDAETYKNLLSQLLASPNPRTLTKNEVNSLGLELNICEGQSDDAIIPLDLKDAIPRLWEDNERINEFIEEHIDRVLFEQFEEFETQ</sequence>
<accession>A0A1H6A488</accession>
<protein>
    <submittedName>
        <fullName evidence="1">Uncharacterized protein</fullName>
    </submittedName>
</protein>